<keyword evidence="5" id="KW-0378">Hydrolase</keyword>
<evidence type="ECO:0000256" key="4">
    <source>
        <dbReference type="ARBA" id="ARBA00022764"/>
    </source>
</evidence>
<evidence type="ECO:0000256" key="3">
    <source>
        <dbReference type="ARBA" id="ARBA00022729"/>
    </source>
</evidence>
<name>A0ABX1DZF1_9PROT</name>
<keyword evidence="7" id="KW-0482">Metalloprotease</keyword>
<protein>
    <submittedName>
        <fullName evidence="9">Penicillin-insensitive murein endopeptidase</fullName>
    </submittedName>
</protein>
<dbReference type="EMBL" id="JAAVNE010000006">
    <property type="protein sequence ID" value="NKC30284.1"/>
    <property type="molecule type" value="Genomic_DNA"/>
</dbReference>
<dbReference type="Gene3D" id="3.30.1380.10">
    <property type="match status" value="1"/>
</dbReference>
<dbReference type="PIRSF" id="PIRSF018455">
    <property type="entry name" value="MepA"/>
    <property type="match status" value="1"/>
</dbReference>
<dbReference type="SUPFAM" id="SSF55166">
    <property type="entry name" value="Hedgehog/DD-peptidase"/>
    <property type="match status" value="1"/>
</dbReference>
<keyword evidence="6" id="KW-0862">Zinc</keyword>
<sequence>MIVPRAPARTGFLLALALAGPPGRAAAVEAPPARAADWAALPLPSPGPARAIGGTALGCLAGGVALPAAGPGWQAINTHRNRQWGHPATLALLRHLAGQARSAGLPDLYIGDLSQPRGGPMPSDHASHQNGLDADIWLDLRPKPSLPASRRSNLAIPSLVRPDGQAVDPARWTPRHAALIRLAAESPGLDRLLVNPAIKRRLCAEHRGAPWLRRVRPWRGHDSHMHLRLRCPADSPDCRDIAPPPPGDGCDATLEWWFSEEARRPAPRPARPGPPPRLPLACATVRAAP</sequence>
<evidence type="ECO:0000313" key="10">
    <source>
        <dbReference type="Proteomes" id="UP000787635"/>
    </source>
</evidence>
<keyword evidence="10" id="KW-1185">Reference proteome</keyword>
<keyword evidence="1" id="KW-0645">Protease</keyword>
<reference evidence="9 10" key="1">
    <citation type="submission" date="2020-03" db="EMBL/GenBank/DDBJ databases">
        <title>Roseomonas selenitidurans sp. nov. isolated from urban soil.</title>
        <authorList>
            <person name="Liu H."/>
        </authorList>
    </citation>
    <scope>NUCLEOTIDE SEQUENCE [LARGE SCALE GENOMIC DNA]</scope>
    <source>
        <strain evidence="9 10">BU-1</strain>
    </source>
</reference>
<dbReference type="RefSeq" id="WP_168027924.1">
    <property type="nucleotide sequence ID" value="NZ_JAAVNE010000006.1"/>
</dbReference>
<dbReference type="Pfam" id="PF03411">
    <property type="entry name" value="Peptidase_M74"/>
    <property type="match status" value="1"/>
</dbReference>
<gene>
    <name evidence="9" type="primary">mepA</name>
    <name evidence="9" type="ORF">HEQ75_05385</name>
</gene>
<accession>A0ABX1DZF1</accession>
<evidence type="ECO:0000256" key="2">
    <source>
        <dbReference type="ARBA" id="ARBA00022723"/>
    </source>
</evidence>
<comment type="caution">
    <text evidence="9">The sequence shown here is derived from an EMBL/GenBank/DDBJ whole genome shotgun (WGS) entry which is preliminary data.</text>
</comment>
<keyword evidence="3" id="KW-0732">Signal</keyword>
<organism evidence="9 10">
    <name type="scientific">Falsiroseomonas selenitidurans</name>
    <dbReference type="NCBI Taxonomy" id="2716335"/>
    <lineage>
        <taxon>Bacteria</taxon>
        <taxon>Pseudomonadati</taxon>
        <taxon>Pseudomonadota</taxon>
        <taxon>Alphaproteobacteria</taxon>
        <taxon>Acetobacterales</taxon>
        <taxon>Roseomonadaceae</taxon>
        <taxon>Falsiroseomonas</taxon>
    </lineage>
</organism>
<keyword evidence="2" id="KW-0479">Metal-binding</keyword>
<evidence type="ECO:0000256" key="6">
    <source>
        <dbReference type="ARBA" id="ARBA00022833"/>
    </source>
</evidence>
<feature type="region of interest" description="Disordered" evidence="8">
    <location>
        <begin position="261"/>
        <end position="289"/>
    </location>
</feature>
<proteinExistence type="predicted"/>
<evidence type="ECO:0000256" key="5">
    <source>
        <dbReference type="ARBA" id="ARBA00022801"/>
    </source>
</evidence>
<feature type="compositionally biased region" description="Pro residues" evidence="8">
    <location>
        <begin position="267"/>
        <end position="278"/>
    </location>
</feature>
<evidence type="ECO:0000256" key="8">
    <source>
        <dbReference type="SAM" id="MobiDB-lite"/>
    </source>
</evidence>
<dbReference type="InterPro" id="IPR005073">
    <property type="entry name" value="Peptidase_M74"/>
</dbReference>
<dbReference type="NCBIfam" id="NF006947">
    <property type="entry name" value="PRK09429.1"/>
    <property type="match status" value="1"/>
</dbReference>
<evidence type="ECO:0000256" key="7">
    <source>
        <dbReference type="ARBA" id="ARBA00023049"/>
    </source>
</evidence>
<evidence type="ECO:0000313" key="9">
    <source>
        <dbReference type="EMBL" id="NKC30284.1"/>
    </source>
</evidence>
<evidence type="ECO:0000256" key="1">
    <source>
        <dbReference type="ARBA" id="ARBA00022670"/>
    </source>
</evidence>
<keyword evidence="4" id="KW-0574">Periplasm</keyword>
<dbReference type="Proteomes" id="UP000787635">
    <property type="component" value="Unassembled WGS sequence"/>
</dbReference>
<dbReference type="InterPro" id="IPR009045">
    <property type="entry name" value="Zn_M74/Hedgehog-like"/>
</dbReference>